<dbReference type="SUPFAM" id="SSF82185">
    <property type="entry name" value="Histone H3 K4-specific methyltransferase SET7/9 N-terminal domain"/>
    <property type="match status" value="1"/>
</dbReference>
<evidence type="ECO:0000313" key="4">
    <source>
        <dbReference type="Proteomes" id="UP000266669"/>
    </source>
</evidence>
<sequence>MIKIESTSMKVKLALISLLLVTLSSLAYFLLFIGKCDGDCKNGFGSKTYWDGTKYVGQWKEGEPEGYGVLIAKDRKIIFSGKWQDGKQTVANEIRKK</sequence>
<dbReference type="AlphaFoldDB" id="A0A4R9KXB7"/>
<dbReference type="EMBL" id="QHCS01000003">
    <property type="protein sequence ID" value="RHX85407.1"/>
    <property type="molecule type" value="Genomic_DNA"/>
</dbReference>
<keyword evidence="5" id="KW-1185">Reference proteome</keyword>
<reference evidence="3" key="2">
    <citation type="submission" date="2018-10" db="EMBL/GenBank/DDBJ databases">
        <authorList>
            <person name="Vincent A.T."/>
            <person name="Schiettekatte O."/>
            <person name="Bourhy P."/>
            <person name="Veyrier F.J."/>
            <person name="Picardeau M."/>
        </authorList>
    </citation>
    <scope>NUCLEOTIDE SEQUENCE</scope>
    <source>
        <strain evidence="3">201702407</strain>
    </source>
</reference>
<dbReference type="Proteomes" id="UP000297422">
    <property type="component" value="Unassembled WGS sequence"/>
</dbReference>
<reference evidence="2" key="4">
    <citation type="journal article" date="2020" name="Int. J. Syst. Evol. Microbiol.">
        <title>Leptospira yasudae sp. nov. and Leptospira stimsonii sp. nov., two new species of the pathogenic group isolated from environmental sources.</title>
        <authorList>
            <person name="Casanovas-Massana A."/>
            <person name="Hamond C."/>
            <person name="Santos L.A."/>
            <person name="de Oliveira D."/>
            <person name="Hacker K.P."/>
            <person name="Balassiano I."/>
            <person name="Costa F."/>
            <person name="Medeiros M.A."/>
            <person name="Reis M.G."/>
            <person name="Ko A.I."/>
            <person name="Wunder E.A."/>
        </authorList>
    </citation>
    <scope>NUCLEOTIDE SEQUENCE</scope>
    <source>
        <strain evidence="2">AMB6-RJ</strain>
    </source>
</reference>
<gene>
    <name evidence="2" type="ORF">DLM78_15030</name>
    <name evidence="3" type="ORF">EHQ90_23190</name>
</gene>
<keyword evidence="1" id="KW-0677">Repeat</keyword>
<evidence type="ECO:0000313" key="3">
    <source>
        <dbReference type="EMBL" id="TGM07899.1"/>
    </source>
</evidence>
<evidence type="ECO:0008006" key="6">
    <source>
        <dbReference type="Google" id="ProtNLM"/>
    </source>
</evidence>
<reference evidence="4" key="1">
    <citation type="submission" date="2018-05" db="EMBL/GenBank/DDBJ databases">
        <title>Leptospira yasudae sp. nov. and Leptospira stimsonii sp. nov., two pathogenic species of the genus Leptospira isolated from environmental sources.</title>
        <authorList>
            <person name="Casanovas-Massana A."/>
            <person name="Hamond C."/>
            <person name="Santos L.A."/>
            <person name="Hacker K.P."/>
            <person name="Balassiano I."/>
            <person name="Medeiros M.A."/>
            <person name="Reis M.G."/>
            <person name="Ko A.I."/>
            <person name="Wunder E.A."/>
        </authorList>
    </citation>
    <scope>NUCLEOTIDE SEQUENCE [LARGE SCALE GENOMIC DNA]</scope>
    <source>
        <strain evidence="4">AMB6-RJ</strain>
    </source>
</reference>
<name>A0A4R9KXB7_9LEPT</name>
<reference evidence="3" key="3">
    <citation type="journal article" date="2019" name="PLoS Negl. Trop. Dis.">
        <title>Revisiting the worldwide diversity of Leptospira species in the environment.</title>
        <authorList>
            <person name="Vincent A.T."/>
            <person name="Schiettekatte O."/>
            <person name="Bourhy P."/>
            <person name="Veyrier F.J."/>
            <person name="Picardeau M."/>
        </authorList>
    </citation>
    <scope>NUCLEOTIDE SEQUENCE</scope>
    <source>
        <strain evidence="3">201702407</strain>
    </source>
</reference>
<proteinExistence type="predicted"/>
<protein>
    <recommendedName>
        <fullName evidence="6">Membrane-binding protein</fullName>
    </recommendedName>
</protein>
<evidence type="ECO:0000313" key="2">
    <source>
        <dbReference type="EMBL" id="RHX85407.1"/>
    </source>
</evidence>
<evidence type="ECO:0000256" key="1">
    <source>
        <dbReference type="ARBA" id="ARBA00022737"/>
    </source>
</evidence>
<dbReference type="InterPro" id="IPR003409">
    <property type="entry name" value="MORN"/>
</dbReference>
<dbReference type="EMBL" id="RQGT01000139">
    <property type="protein sequence ID" value="TGM07899.1"/>
    <property type="molecule type" value="Genomic_DNA"/>
</dbReference>
<organism evidence="2 4">
    <name type="scientific">Leptospira stimsonii</name>
    <dbReference type="NCBI Taxonomy" id="2202203"/>
    <lineage>
        <taxon>Bacteria</taxon>
        <taxon>Pseudomonadati</taxon>
        <taxon>Spirochaetota</taxon>
        <taxon>Spirochaetia</taxon>
        <taxon>Leptospirales</taxon>
        <taxon>Leptospiraceae</taxon>
        <taxon>Leptospira</taxon>
    </lineage>
</organism>
<comment type="caution">
    <text evidence="2">The sequence shown here is derived from an EMBL/GenBank/DDBJ whole genome shotgun (WGS) entry which is preliminary data.</text>
</comment>
<dbReference type="Pfam" id="PF02493">
    <property type="entry name" value="MORN"/>
    <property type="match status" value="1"/>
</dbReference>
<accession>A0A4R9KXB7</accession>
<evidence type="ECO:0000313" key="5">
    <source>
        <dbReference type="Proteomes" id="UP000297422"/>
    </source>
</evidence>
<dbReference type="Gene3D" id="2.20.110.10">
    <property type="entry name" value="Histone H3 K4-specific methyltransferase SET7/9 N-terminal domain"/>
    <property type="match status" value="1"/>
</dbReference>
<dbReference type="Proteomes" id="UP000266669">
    <property type="component" value="Unassembled WGS sequence"/>
</dbReference>